<organism evidence="13 14">
    <name type="scientific">Clupea harengus</name>
    <name type="common">Atlantic herring</name>
    <dbReference type="NCBI Taxonomy" id="7950"/>
    <lineage>
        <taxon>Eukaryota</taxon>
        <taxon>Metazoa</taxon>
        <taxon>Chordata</taxon>
        <taxon>Craniata</taxon>
        <taxon>Vertebrata</taxon>
        <taxon>Euteleostomi</taxon>
        <taxon>Actinopterygii</taxon>
        <taxon>Neopterygii</taxon>
        <taxon>Teleostei</taxon>
        <taxon>Clupei</taxon>
        <taxon>Clupeiformes</taxon>
        <taxon>Clupeoidei</taxon>
        <taxon>Clupeidae</taxon>
        <taxon>Clupea</taxon>
    </lineage>
</organism>
<keyword evidence="13" id="KW-1185">Reference proteome</keyword>
<dbReference type="PANTHER" id="PTHR10083:SF373">
    <property type="entry name" value="SERINE PEPTIDASE INHIBITOR, KUNITZ TYPE, 2"/>
    <property type="match status" value="1"/>
</dbReference>
<dbReference type="GO" id="GO:0007596">
    <property type="term" value="P:blood coagulation"/>
    <property type="evidence" value="ECO:0007669"/>
    <property type="project" value="UniProtKB-KW"/>
</dbReference>
<keyword evidence="4" id="KW-0356">Hemostasis</keyword>
<feature type="chain" id="PRO_5028416076" evidence="11">
    <location>
        <begin position="20"/>
        <end position="218"/>
    </location>
</feature>
<dbReference type="KEGG" id="char:105902010"/>
<dbReference type="AlphaFoldDB" id="A0A6P3VZK1"/>
<dbReference type="InterPro" id="IPR008296">
    <property type="entry name" value="TFPI-like"/>
</dbReference>
<dbReference type="Proteomes" id="UP000515152">
    <property type="component" value="Chromosome 19"/>
</dbReference>
<feature type="region of interest" description="Disordered" evidence="10">
    <location>
        <begin position="198"/>
        <end position="218"/>
    </location>
</feature>
<keyword evidence="7" id="KW-0094">Blood coagulation</keyword>
<evidence type="ECO:0000256" key="9">
    <source>
        <dbReference type="ARBA" id="ARBA00023180"/>
    </source>
</evidence>
<keyword evidence="2" id="KW-0964">Secreted</keyword>
<evidence type="ECO:0000256" key="3">
    <source>
        <dbReference type="ARBA" id="ARBA00022690"/>
    </source>
</evidence>
<dbReference type="FunFam" id="4.10.410.10:FF:000011">
    <property type="entry name" value="Tissue factor pathway inhibitor"/>
    <property type="match status" value="1"/>
</dbReference>
<evidence type="ECO:0000256" key="7">
    <source>
        <dbReference type="ARBA" id="ARBA00023084"/>
    </source>
</evidence>
<evidence type="ECO:0000256" key="1">
    <source>
        <dbReference type="ARBA" id="ARBA00004613"/>
    </source>
</evidence>
<keyword evidence="9" id="KW-0325">Glycoprotein</keyword>
<name>A0A6P3VZK1_CLUHA</name>
<dbReference type="InterPro" id="IPR036880">
    <property type="entry name" value="Kunitz_BPTI_sf"/>
</dbReference>
<dbReference type="GO" id="GO:0007417">
    <property type="term" value="P:central nervous system development"/>
    <property type="evidence" value="ECO:0007669"/>
    <property type="project" value="Ensembl"/>
</dbReference>
<dbReference type="PIRSF" id="PIRSF001620">
    <property type="entry name" value="TFPI"/>
    <property type="match status" value="1"/>
</dbReference>
<proteinExistence type="predicted"/>
<keyword evidence="3" id="KW-0646">Protease inhibitor</keyword>
<dbReference type="FunFam" id="4.10.410.10:FF:000004">
    <property type="entry name" value="Tissue factor pathway inhibitor"/>
    <property type="match status" value="1"/>
</dbReference>
<dbReference type="GO" id="GO:0004867">
    <property type="term" value="F:serine-type endopeptidase inhibitor activity"/>
    <property type="evidence" value="ECO:0007669"/>
    <property type="project" value="UniProtKB-KW"/>
</dbReference>
<reference evidence="14" key="1">
    <citation type="submission" date="2025-08" db="UniProtKB">
        <authorList>
            <consortium name="RefSeq"/>
        </authorList>
    </citation>
    <scope>IDENTIFICATION</scope>
</reference>
<evidence type="ECO:0000256" key="2">
    <source>
        <dbReference type="ARBA" id="ARBA00022525"/>
    </source>
</evidence>
<dbReference type="InterPro" id="IPR020901">
    <property type="entry name" value="Prtase_inh_Kunz-CS"/>
</dbReference>
<protein>
    <submittedName>
        <fullName evidence="14">Tissue factor pathway inhibitor 2</fullName>
    </submittedName>
</protein>
<evidence type="ECO:0000256" key="8">
    <source>
        <dbReference type="ARBA" id="ARBA00023157"/>
    </source>
</evidence>
<dbReference type="OrthoDB" id="5950222at2759"/>
<comment type="subcellular location">
    <subcellularLocation>
        <location evidence="1">Secreted</location>
    </subcellularLocation>
</comment>
<dbReference type="PROSITE" id="PS50279">
    <property type="entry name" value="BPTI_KUNITZ_2"/>
    <property type="match status" value="3"/>
</dbReference>
<dbReference type="PANTHER" id="PTHR10083">
    <property type="entry name" value="KUNITZ-TYPE PROTEASE INHIBITOR-RELATED"/>
    <property type="match status" value="1"/>
</dbReference>
<evidence type="ECO:0000256" key="10">
    <source>
        <dbReference type="SAM" id="MobiDB-lite"/>
    </source>
</evidence>
<dbReference type="PROSITE" id="PS00280">
    <property type="entry name" value="BPTI_KUNITZ_1"/>
    <property type="match status" value="2"/>
</dbReference>
<keyword evidence="5" id="KW-0677">Repeat</keyword>
<dbReference type="Pfam" id="PF00014">
    <property type="entry name" value="Kunitz_BPTI"/>
    <property type="match status" value="3"/>
</dbReference>
<keyword evidence="8" id="KW-1015">Disulfide bond</keyword>
<dbReference type="GeneID" id="105902010"/>
<dbReference type="RefSeq" id="XP_012684978.1">
    <property type="nucleotide sequence ID" value="XM_012829524.3"/>
</dbReference>
<dbReference type="PRINTS" id="PR00759">
    <property type="entry name" value="BASICPTASE"/>
</dbReference>
<feature type="signal peptide" evidence="11">
    <location>
        <begin position="1"/>
        <end position="19"/>
    </location>
</feature>
<gene>
    <name evidence="14" type="primary">tfpi2</name>
</gene>
<dbReference type="InterPro" id="IPR050098">
    <property type="entry name" value="TFPI/VKTCI-like"/>
</dbReference>
<dbReference type="GO" id="GO:0005615">
    <property type="term" value="C:extracellular space"/>
    <property type="evidence" value="ECO:0007669"/>
    <property type="project" value="TreeGrafter"/>
</dbReference>
<dbReference type="CTD" id="7980"/>
<sequence>MEYYFLSFLLMPLLQKAFAWKPTDVCFLQADEGPCRADIQRYSYNRITQRCEQFSYGGCLGNSNNFKSYAECQKTCWRIPKIPQICRFPKEVGRCRALMKKYFFNMTSMQCEIFYYGGCDGNENRFEDMESCLEYCKPRKTVPLLCLDPLDKGRCSASIPRYYFNTVTKMCEEFEYSGCGGSNNNFVSRQSCIDVCGKGGKPRKSRRRSQSRRLMRRS</sequence>
<evidence type="ECO:0000256" key="5">
    <source>
        <dbReference type="ARBA" id="ARBA00022737"/>
    </source>
</evidence>
<dbReference type="SUPFAM" id="SSF57362">
    <property type="entry name" value="BPTI-like"/>
    <property type="match status" value="3"/>
</dbReference>
<feature type="domain" description="BPTI/Kunitz inhibitor" evidence="12">
    <location>
        <begin position="86"/>
        <end position="136"/>
    </location>
</feature>
<keyword evidence="6" id="KW-0722">Serine protease inhibitor</keyword>
<evidence type="ECO:0000313" key="14">
    <source>
        <dbReference type="RefSeq" id="XP_012684978.1"/>
    </source>
</evidence>
<evidence type="ECO:0000256" key="6">
    <source>
        <dbReference type="ARBA" id="ARBA00022900"/>
    </source>
</evidence>
<accession>A0A6P3VZK1</accession>
<evidence type="ECO:0000256" key="11">
    <source>
        <dbReference type="SAM" id="SignalP"/>
    </source>
</evidence>
<evidence type="ECO:0000256" key="4">
    <source>
        <dbReference type="ARBA" id="ARBA00022696"/>
    </source>
</evidence>
<evidence type="ECO:0000259" key="12">
    <source>
        <dbReference type="PROSITE" id="PS50279"/>
    </source>
</evidence>
<evidence type="ECO:0000313" key="13">
    <source>
        <dbReference type="Proteomes" id="UP000515152"/>
    </source>
</evidence>
<feature type="domain" description="BPTI/Kunitz inhibitor" evidence="12">
    <location>
        <begin position="26"/>
        <end position="76"/>
    </location>
</feature>
<dbReference type="GO" id="GO:0045214">
    <property type="term" value="P:sarcomere organization"/>
    <property type="evidence" value="ECO:0007669"/>
    <property type="project" value="Ensembl"/>
</dbReference>
<dbReference type="InterPro" id="IPR002223">
    <property type="entry name" value="Kunitz_BPTI"/>
</dbReference>
<dbReference type="Gene3D" id="4.10.410.10">
    <property type="entry name" value="Pancreatic trypsin inhibitor Kunitz domain"/>
    <property type="match status" value="3"/>
</dbReference>
<dbReference type="GO" id="GO:0007507">
    <property type="term" value="P:heart development"/>
    <property type="evidence" value="ECO:0007669"/>
    <property type="project" value="Ensembl"/>
</dbReference>
<dbReference type="GO" id="GO:1903706">
    <property type="term" value="P:regulation of hemopoiesis"/>
    <property type="evidence" value="ECO:0007669"/>
    <property type="project" value="Ensembl"/>
</dbReference>
<feature type="compositionally biased region" description="Basic residues" evidence="10">
    <location>
        <begin position="200"/>
        <end position="218"/>
    </location>
</feature>
<keyword evidence="11" id="KW-0732">Signal</keyword>
<feature type="domain" description="BPTI/Kunitz inhibitor" evidence="12">
    <location>
        <begin position="146"/>
        <end position="196"/>
    </location>
</feature>
<dbReference type="SMART" id="SM00131">
    <property type="entry name" value="KU"/>
    <property type="match status" value="3"/>
</dbReference>